<accession>D1ASH7</accession>
<feature type="compositionally biased region" description="Polar residues" evidence="1">
    <location>
        <begin position="1100"/>
        <end position="1117"/>
    </location>
</feature>
<sequence>MPKRFVDATEQSLIKLLQEAMKQHHPWTGVKGKAVGLLRDAVIPKPQDAHNLSVFVTEDFLSKISNSYESEHVGSAFMTVLSLADEEVREHYIRPEADRSPTFALMLMEFRNELKKGNITGSLSDLSTFTDFVDNFVGRSNGEITYENGVSLETVRQSLPKEEPQGTPMERALGNGKNKKKKVKQPAEEAASLRMGSSGDREDAAHSAVEILIGKDYRLLSPDWLIMRSLAIAYVLKRRALNLPVEERCPSDEDLREMFLQERKCAALLYGCVLLSTYVEEVRQAAIRTYEKANPKVSKILKLCRKIGKHSGKVLIAYTAIMLSSIVATLASGGVGPGAIAGTVLGYTAAGGALAANAPQLGLLATQGVKSLGNALGITAAAEGAAAGAAAASAVSSTTGAAAGVAAGAAGAAASTVAEVAKFTSPVALPATLITTLHMYVVFPRVMFSGYEGEWIRKYIESDGGKSEFKPPSMWSPLIASMGIKLLMNTMLGITPHIEYPPLTAALGWSLYRLYLPLSLIEQPSRTRNAYEVAISATSRRDKSHFPYNTKVTVACCLLGLVVELALHAAGFHLPSEVSLALNFLVKSARVAAWIGPVVHARKHGTPEYSREFEQAFWTDGFKALTAPPILLLFEIASGYPTFNTAVLAGDILISVIPDVIIGNKLGALNVTSGKIVSLESLMRTALSQKAIIELSTAMAMQDEPATAQEHLQSVLEKHFGKDQYRDLGLDIQVDEDGTRNLSLEAERRWRAIIENAVSNTEDGTPDSAQIENLMRELAGVYNKPKTGGKGAASEVTTDHDTVLDALEKQHPFLAALRGSKLTDAQKEAMKASADRLSKLDDDTRKRIQGAIDDFEAEYHDRLIATMTPEQRGTLAKMVDELLKRYDETLPDTLTSQQKKDLKKSVENFKQRIAGWDNTKDPWKEASSSLLSNLNMSELSQMLDAQDSSSYESAYEEFLEFLAGTDKAVRDPFGQSAFDAQFATGTSSSAGHAGSPSQERQSGSRAQRNVTKQQTVGGQPQSRSGSGAGRDGATGSPAGESSNGKRSTSTTQSPKPAHSGGPRPSDWNDLILKILHDDDEEREEAIGAMLRGELPPQAQGEGSTQTKESQQPGQSLLAQIFGNTAEVDAARSSAQSQGDILDDGEDVEQLFKSFFKIPKKVSSDRDAKKAERYLKEFLGNIAGSQTAAQDAGGSEEDMAKLFKVLSDLPNKKTDDERLDVITEYLEGIIDEAEAREESRGADDIEVLKSEDQIRDYLMRGGTSSGIPAAGKVFELAGKETTTQHAPKQQRSPRGGVSTARTTRQPQMMTSAGFDASARNDDIEIDNSAASKGSCSLEDYAKCLAQARRGGKYVPPSDSTRSKSTKVSKSGGVRAAPAASVEYFSFDGDDSPNLINDPEDWKEYDQEVFKRSTGASHALPPRKGTRTTFKALPKTSVIAATTAPVQPPPVTRKYAPFIQQSPPTGAIQRQQPGRGKVVTLGELWEDWDSSMPRDGTEAGPSGIMTGSSAIQSEHRNHHRK</sequence>
<evidence type="ECO:0000313" key="2">
    <source>
        <dbReference type="EMBL" id="ACZ49430.1"/>
    </source>
</evidence>
<protein>
    <submittedName>
        <fullName evidence="2">Uncharacterized protein</fullName>
    </submittedName>
</protein>
<organism evidence="2 3">
    <name type="scientific">Anaplasma centrale (strain Israel)</name>
    <name type="common">Anaplasma marginale subsp. centrale (strain Israel)</name>
    <dbReference type="NCBI Taxonomy" id="574556"/>
    <lineage>
        <taxon>Bacteria</taxon>
        <taxon>Pseudomonadati</taxon>
        <taxon>Pseudomonadota</taxon>
        <taxon>Alphaproteobacteria</taxon>
        <taxon>Rickettsiales</taxon>
        <taxon>Anaplasmataceae</taxon>
        <taxon>Anaplasma</taxon>
    </lineage>
</organism>
<evidence type="ECO:0000313" key="3">
    <source>
        <dbReference type="Proteomes" id="UP000000630"/>
    </source>
</evidence>
<dbReference type="PANTHER" id="PTHR12460">
    <property type="entry name" value="CYCLIN-DEPENDENT KINASE INHIBITOR-RELATED PROTEIN"/>
    <property type="match status" value="1"/>
</dbReference>
<feature type="compositionally biased region" description="Polar residues" evidence="1">
    <location>
        <begin position="1279"/>
        <end position="1291"/>
    </location>
</feature>
<feature type="compositionally biased region" description="Low complexity" evidence="1">
    <location>
        <begin position="984"/>
        <end position="997"/>
    </location>
</feature>
<feature type="compositionally biased region" description="Polar residues" evidence="1">
    <location>
        <begin position="998"/>
        <end position="1021"/>
    </location>
</feature>
<feature type="region of interest" description="Disordered" evidence="1">
    <location>
        <begin position="1484"/>
        <end position="1519"/>
    </location>
</feature>
<dbReference type="Proteomes" id="UP000000630">
    <property type="component" value="Chromosome"/>
</dbReference>
<dbReference type="RefSeq" id="WP_012880873.1">
    <property type="nucleotide sequence ID" value="NC_013532.1"/>
</dbReference>
<reference evidence="2 3" key="1">
    <citation type="journal article" date="2010" name="J. Bacteriol.">
        <title>Complete genome sequence of Anaplasma marginale subsp. centrale.</title>
        <authorList>
            <person name="Herndon D.R."/>
            <person name="Palmer G.H."/>
            <person name="Shkap V."/>
            <person name="Knowles D.P. Jr."/>
            <person name="Brayton K.A."/>
        </authorList>
    </citation>
    <scope>NUCLEOTIDE SEQUENCE [LARGE SCALE GENOMIC DNA]</scope>
    <source>
        <strain evidence="2 3">Israel</strain>
    </source>
</reference>
<name>D1ASH7_ANACI</name>
<dbReference type="EMBL" id="CP001759">
    <property type="protein sequence ID" value="ACZ49430.1"/>
    <property type="molecule type" value="Genomic_DNA"/>
</dbReference>
<feature type="region of interest" description="Disordered" evidence="1">
    <location>
        <begin position="1347"/>
        <end position="1374"/>
    </location>
</feature>
<keyword evidence="3" id="KW-1185">Reference proteome</keyword>
<gene>
    <name evidence="2" type="ordered locus">ACIS_00915</name>
</gene>
<feature type="compositionally biased region" description="Polar residues" evidence="1">
    <location>
        <begin position="1298"/>
        <end position="1309"/>
    </location>
</feature>
<dbReference type="KEGG" id="acn:ACIS_00915"/>
<dbReference type="PANTHER" id="PTHR12460:SF38">
    <property type="entry name" value="KINETOPLAST-ASSOCIATED PROTEIN-LIKE PROTEIN"/>
    <property type="match status" value="1"/>
</dbReference>
<feature type="compositionally biased region" description="Low complexity" evidence="1">
    <location>
        <begin position="1364"/>
        <end position="1373"/>
    </location>
</feature>
<feature type="region of interest" description="Disordered" evidence="1">
    <location>
        <begin position="1276"/>
        <end position="1319"/>
    </location>
</feature>
<feature type="region of interest" description="Disordered" evidence="1">
    <location>
        <begin position="984"/>
        <end position="1117"/>
    </location>
</feature>
<dbReference type="HOGENOM" id="CLU_249573_0_0_5"/>
<dbReference type="OrthoDB" id="7165136at2"/>
<feature type="region of interest" description="Disordered" evidence="1">
    <location>
        <begin position="158"/>
        <end position="199"/>
    </location>
</feature>
<feature type="compositionally biased region" description="Polar residues" evidence="1">
    <location>
        <begin position="1039"/>
        <end position="1054"/>
    </location>
</feature>
<evidence type="ECO:0000256" key="1">
    <source>
        <dbReference type="SAM" id="MobiDB-lite"/>
    </source>
</evidence>
<proteinExistence type="predicted"/>